<dbReference type="Proteomes" id="UP000464718">
    <property type="component" value="Chromosome i"/>
</dbReference>
<dbReference type="EMBL" id="VRMQ01000003">
    <property type="protein sequence ID" value="TXN15629.1"/>
    <property type="molecule type" value="Genomic_DNA"/>
</dbReference>
<dbReference type="AlphaFoldDB" id="A0A7Z2MQ61"/>
<accession>A0A7Z2MQ61</accession>
<protein>
    <submittedName>
        <fullName evidence="1">Uncharacterized protein</fullName>
    </submittedName>
</protein>
<dbReference type="Proteomes" id="UP000321504">
    <property type="component" value="Unassembled WGS sequence"/>
</dbReference>
<dbReference type="EMBL" id="DACQKT010000008">
    <property type="protein sequence ID" value="HAS6678424.1"/>
    <property type="molecule type" value="Genomic_DNA"/>
</dbReference>
<organism evidence="1">
    <name type="scientific">Vibrio parahaemolyticus</name>
    <dbReference type="NCBI Taxonomy" id="670"/>
    <lineage>
        <taxon>Bacteria</taxon>
        <taxon>Pseudomonadati</taxon>
        <taxon>Pseudomonadota</taxon>
        <taxon>Gammaproteobacteria</taxon>
        <taxon>Vibrionales</taxon>
        <taxon>Vibrionaceae</taxon>
        <taxon>Vibrio</taxon>
    </lineage>
</organism>
<evidence type="ECO:0000313" key="2">
    <source>
        <dbReference type="EMBL" id="QHH08626.1"/>
    </source>
</evidence>
<proteinExistence type="predicted"/>
<sequence length="34" mass="3724">MKIFSHQEKLAAHIATGAFAAFGKNMPLTHLNDI</sequence>
<reference evidence="3 4" key="3">
    <citation type="submission" date="2019-08" db="EMBL/GenBank/DDBJ databases">
        <title>Emerging of two pre-pandemic pathogenic O4:KUT lineages of Vibrio parahaemolyticus in coastal eastern China.</title>
        <authorList>
            <person name="Yu H."/>
        </authorList>
    </citation>
    <scope>NUCLEOTIDE SEQUENCE [LARGE SCALE GENOMIC DNA]</scope>
    <source>
        <strain evidence="3 4">HZ17-383</strain>
    </source>
</reference>
<reference evidence="2 5" key="2">
    <citation type="submission" date="2018-12" db="EMBL/GenBank/DDBJ databases">
        <title>Genomic insights into the evolutionary origins and pathogenicity of five Vibrio parahaemolyticus strains isolated from the shrimp with acute hepatopancreatic necrosis disease (AHPND).</title>
        <authorList>
            <person name="Yang Q."/>
            <person name="Dong X."/>
            <person name="Xie G."/>
            <person name="Fu S."/>
            <person name="Zou P."/>
            <person name="Sun J."/>
            <person name="Wang Y."/>
            <person name="Huang J."/>
        </authorList>
    </citation>
    <scope>NUCLEOTIDE SEQUENCE [LARGE SCALE GENOMIC DNA]</scope>
    <source>
        <strain evidence="2 5">20160303005-1</strain>
    </source>
</reference>
<dbReference type="Proteomes" id="UP000856022">
    <property type="component" value="Unassembled WGS sequence"/>
</dbReference>
<evidence type="ECO:0000313" key="4">
    <source>
        <dbReference type="Proteomes" id="UP000321504"/>
    </source>
</evidence>
<evidence type="ECO:0000313" key="3">
    <source>
        <dbReference type="EMBL" id="TXN15629.1"/>
    </source>
</evidence>
<evidence type="ECO:0000313" key="1">
    <source>
        <dbReference type="EMBL" id="HAS6678424.1"/>
    </source>
</evidence>
<reference evidence="1" key="1">
    <citation type="journal article" date="2018" name="Genome Biol.">
        <title>SKESA: strategic k-mer extension for scrupulous assemblies.</title>
        <authorList>
            <person name="Souvorov A."/>
            <person name="Agarwala R."/>
            <person name="Lipman D.J."/>
        </authorList>
    </citation>
    <scope>NUCLEOTIDE SEQUENCE</scope>
    <source>
        <strain evidence="1">1930</strain>
    </source>
</reference>
<name>A0A7Z2MQ61_VIBPH</name>
<evidence type="ECO:0000313" key="5">
    <source>
        <dbReference type="Proteomes" id="UP000464718"/>
    </source>
</evidence>
<reference evidence="1" key="4">
    <citation type="submission" date="2019-12" db="EMBL/GenBank/DDBJ databases">
        <authorList>
            <consortium name="NCBI Pathogen Detection Project"/>
        </authorList>
    </citation>
    <scope>NUCLEOTIDE SEQUENCE</scope>
    <source>
        <strain evidence="1">1930</strain>
    </source>
</reference>
<gene>
    <name evidence="2" type="ORF">EHC69_04315</name>
    <name evidence="3" type="ORF">FVP01_16890</name>
    <name evidence="1" type="ORF">I7278_16590</name>
</gene>
<dbReference type="EMBL" id="CP034298">
    <property type="protein sequence ID" value="QHH08626.1"/>
    <property type="molecule type" value="Genomic_DNA"/>
</dbReference>